<proteinExistence type="inferred from homology"/>
<evidence type="ECO:0000256" key="1">
    <source>
        <dbReference type="ARBA" id="ARBA00006226"/>
    </source>
</evidence>
<dbReference type="InterPro" id="IPR007712">
    <property type="entry name" value="RelE/ParE_toxin"/>
</dbReference>
<comment type="similarity">
    <text evidence="1">Belongs to the RelE toxin family.</text>
</comment>
<comment type="caution">
    <text evidence="3">The sequence shown here is derived from an EMBL/GenBank/DDBJ whole genome shotgun (WGS) entry which is preliminary data.</text>
</comment>
<evidence type="ECO:0000256" key="2">
    <source>
        <dbReference type="ARBA" id="ARBA00022649"/>
    </source>
</evidence>
<protein>
    <submittedName>
        <fullName evidence="3">Type II toxin-antitoxin system RelE/ParE family toxin</fullName>
    </submittedName>
</protein>
<dbReference type="InterPro" id="IPR051803">
    <property type="entry name" value="TA_system_RelE-like_toxin"/>
</dbReference>
<evidence type="ECO:0000313" key="4">
    <source>
        <dbReference type="Proteomes" id="UP001524570"/>
    </source>
</evidence>
<organism evidence="3 4">
    <name type="scientific">Methylomonas rosea</name>
    <dbReference type="NCBI Taxonomy" id="2952227"/>
    <lineage>
        <taxon>Bacteria</taxon>
        <taxon>Pseudomonadati</taxon>
        <taxon>Pseudomonadota</taxon>
        <taxon>Gammaproteobacteria</taxon>
        <taxon>Methylococcales</taxon>
        <taxon>Methylococcaceae</taxon>
        <taxon>Methylomonas</taxon>
    </lineage>
</organism>
<keyword evidence="2" id="KW-1277">Toxin-antitoxin system</keyword>
<gene>
    <name evidence="3" type="ORF">NP589_16540</name>
</gene>
<dbReference type="RefSeq" id="WP_256607989.1">
    <property type="nucleotide sequence ID" value="NZ_JANIBL010000056.1"/>
</dbReference>
<dbReference type="PANTHER" id="PTHR33755:SF5">
    <property type="entry name" value="TYPE II TOXIN-ANTITOXIN SYSTEM RELE_PARE FAMILY TOXIN"/>
    <property type="match status" value="1"/>
</dbReference>
<dbReference type="Gene3D" id="3.30.2310.20">
    <property type="entry name" value="RelE-like"/>
    <property type="match status" value="1"/>
</dbReference>
<keyword evidence="4" id="KW-1185">Reference proteome</keyword>
<dbReference type="Proteomes" id="UP001524570">
    <property type="component" value="Unassembled WGS sequence"/>
</dbReference>
<sequence length="98" mass="11561">MNLLIADSAFNDLIDSKAYYLQQGVPHIGDNFVADTVAHVETLVDHPEIGRMLLEFAERNRRELIHSPFRMVYWLEDQTIHVIRVWRSERLLQLPDFN</sequence>
<dbReference type="Pfam" id="PF05016">
    <property type="entry name" value="ParE_toxin"/>
    <property type="match status" value="1"/>
</dbReference>
<accession>A0ABT1TWA4</accession>
<name>A0ABT1TWA4_9GAMM</name>
<reference evidence="3 4" key="1">
    <citation type="submission" date="2022-07" db="EMBL/GenBank/DDBJ databases">
        <title>Methylomonas rivi sp. nov., Methylomonas rosea sp. nov., Methylomonas aureus sp. nov. and Methylomonas subterranea sp. nov., four novel methanotrophs isolated from a freshwater creek and the deep terrestrial subsurface.</title>
        <authorList>
            <person name="Abin C."/>
            <person name="Sankaranarayanan K."/>
            <person name="Garner C."/>
            <person name="Sindelar R."/>
            <person name="Kotary K."/>
            <person name="Garner R."/>
            <person name="Barclay S."/>
            <person name="Lawson P."/>
            <person name="Krumholz L."/>
        </authorList>
    </citation>
    <scope>NUCLEOTIDE SEQUENCE [LARGE SCALE GENOMIC DNA]</scope>
    <source>
        <strain evidence="3 4">WSC-7</strain>
    </source>
</reference>
<dbReference type="InterPro" id="IPR035093">
    <property type="entry name" value="RelE/ParE_toxin_dom_sf"/>
</dbReference>
<evidence type="ECO:0000313" key="3">
    <source>
        <dbReference type="EMBL" id="MCQ8119046.1"/>
    </source>
</evidence>
<dbReference type="PANTHER" id="PTHR33755">
    <property type="entry name" value="TOXIN PARE1-RELATED"/>
    <property type="match status" value="1"/>
</dbReference>
<dbReference type="EMBL" id="JANIBL010000056">
    <property type="protein sequence ID" value="MCQ8119046.1"/>
    <property type="molecule type" value="Genomic_DNA"/>
</dbReference>